<protein>
    <recommendedName>
        <fullName evidence="2">Coiled-coil SMC6 And NSE5 INteracting (CANIN) domain-containing protein</fullName>
    </recommendedName>
</protein>
<keyword evidence="4" id="KW-1185">Reference proteome</keyword>
<proteinExistence type="predicted"/>
<feature type="region of interest" description="Disordered" evidence="1">
    <location>
        <begin position="1"/>
        <end position="53"/>
    </location>
</feature>
<dbReference type="OMA" id="ICHIKIN"/>
<feature type="compositionally biased region" description="Basic and acidic residues" evidence="1">
    <location>
        <begin position="23"/>
        <end position="36"/>
    </location>
</feature>
<evidence type="ECO:0000313" key="3">
    <source>
        <dbReference type="EMBL" id="ORY91147.1"/>
    </source>
</evidence>
<comment type="caution">
    <text evidence="3">The sequence shown here is derived from an EMBL/GenBank/DDBJ whole genome shotgun (WGS) entry which is preliminary data.</text>
</comment>
<evidence type="ECO:0000313" key="4">
    <source>
        <dbReference type="Proteomes" id="UP000242180"/>
    </source>
</evidence>
<evidence type="ECO:0000259" key="2">
    <source>
        <dbReference type="Pfam" id="PF14816"/>
    </source>
</evidence>
<dbReference type="Pfam" id="PF14816">
    <property type="entry name" value="CANIN"/>
    <property type="match status" value="1"/>
</dbReference>
<organism evidence="3 4">
    <name type="scientific">Syncephalastrum racemosum</name>
    <name type="common">Filamentous fungus</name>
    <dbReference type="NCBI Taxonomy" id="13706"/>
    <lineage>
        <taxon>Eukaryota</taxon>
        <taxon>Fungi</taxon>
        <taxon>Fungi incertae sedis</taxon>
        <taxon>Mucoromycota</taxon>
        <taxon>Mucoromycotina</taxon>
        <taxon>Mucoromycetes</taxon>
        <taxon>Mucorales</taxon>
        <taxon>Syncephalastraceae</taxon>
        <taxon>Syncephalastrum</taxon>
    </lineage>
</organism>
<accession>A0A1X2H134</accession>
<dbReference type="InParanoid" id="A0A1X2H134"/>
<feature type="region of interest" description="Disordered" evidence="1">
    <location>
        <begin position="75"/>
        <end position="97"/>
    </location>
</feature>
<dbReference type="AlphaFoldDB" id="A0A1X2H134"/>
<feature type="domain" description="Coiled-coil SMC6 And NSE5 INteracting (CANIN)" evidence="2">
    <location>
        <begin position="215"/>
        <end position="447"/>
    </location>
</feature>
<name>A0A1X2H134_SYNRA</name>
<dbReference type="InterPro" id="IPR044276">
    <property type="entry name" value="CANIN_dom"/>
</dbReference>
<evidence type="ECO:0000256" key="1">
    <source>
        <dbReference type="SAM" id="MobiDB-lite"/>
    </source>
</evidence>
<dbReference type="Proteomes" id="UP000242180">
    <property type="component" value="Unassembled WGS sequence"/>
</dbReference>
<reference evidence="3 4" key="1">
    <citation type="submission" date="2016-07" db="EMBL/GenBank/DDBJ databases">
        <title>Pervasive Adenine N6-methylation of Active Genes in Fungi.</title>
        <authorList>
            <consortium name="DOE Joint Genome Institute"/>
            <person name="Mondo S.J."/>
            <person name="Dannebaum R.O."/>
            <person name="Kuo R.C."/>
            <person name="Labutti K."/>
            <person name="Haridas S."/>
            <person name="Kuo A."/>
            <person name="Salamov A."/>
            <person name="Ahrendt S.R."/>
            <person name="Lipzen A."/>
            <person name="Sullivan W."/>
            <person name="Andreopoulos W.B."/>
            <person name="Clum A."/>
            <person name="Lindquist E."/>
            <person name="Daum C."/>
            <person name="Ramamoorthy G.K."/>
            <person name="Gryganskyi A."/>
            <person name="Culley D."/>
            <person name="Magnuson J.K."/>
            <person name="James T.Y."/>
            <person name="O'Malley M.A."/>
            <person name="Stajich J.E."/>
            <person name="Spatafora J.W."/>
            <person name="Visel A."/>
            <person name="Grigoriev I.V."/>
        </authorList>
    </citation>
    <scope>NUCLEOTIDE SEQUENCE [LARGE SCALE GENOMIC DNA]</scope>
    <source>
        <strain evidence="3 4">NRRL 2496</strain>
    </source>
</reference>
<dbReference type="EMBL" id="MCGN01000011">
    <property type="protein sequence ID" value="ORY91147.1"/>
    <property type="molecule type" value="Genomic_DNA"/>
</dbReference>
<gene>
    <name evidence="3" type="ORF">BCR43DRAFT_498577</name>
</gene>
<dbReference type="OrthoDB" id="245989at2759"/>
<sequence>MSLNIPTRRSKRIRATPPTQQSEEQRQSREKQDKVLHVSSVPQLVQQRRKRVEMDQRLQSLFDQLNQEPLFEDQFESDKEDETQRPTPPPPLEINDDDLLATDDEEEGEAITEGSGQESLEILAAQASQFMDEKSMQSMQRFKEVLTRTGPSTIEKETYRFFSERCKIPDPILLEDASDSQIDQTTRAREEYIYKLSNNAENRSLLLRTSPMRHWLRVGWPCPHHIYQWLFEIVAFDTPDNAIQAYNTLKAMWYNLGDDPIPFYDESTNVLLQERNENRYINLSTFKHVLSGYGAIGSEMEQTATEQQDMEDTSMISILSQDLTSNSMDDGDGRRIPLKQFGLVLKLFSYSVRTWPMAYPGDRIKYIVRLLCQITLDKAGSFLRQELQNAVAACLDALDKELWKEQVQSLADELCQRFPKTLLLLQLLDGLKPSSARSQLFRRHVAIRALNTAYRSQGGTEIESYNANILHQVFDIITAKDSIFQKREVDYIQMLPQATLLDAAVGNSEHEFHKNRALVKDIVIQLQLINRRIGARLGVLERTKTSEALQRLWNRLAYYIGRDATGALEDHHI</sequence>